<feature type="region of interest" description="Disordered" evidence="1">
    <location>
        <begin position="64"/>
        <end position="95"/>
    </location>
</feature>
<evidence type="ECO:0000313" key="3">
    <source>
        <dbReference type="Proteomes" id="UP000028504"/>
    </source>
</evidence>
<sequence>MTDTAHNAAGPHNEDALNRLAGQVKAARDRVAQTFSGVDDMESAKKAAAQLGADIEALARQFASRVQDHRSGAGQATEQDGSTLESLRDAAQSLVREGEQALAQLKEKGADFAEQASQDERLADLRRRVEAILGGDRTEDRSGRPGTPDIIDGEVLDERQSDAR</sequence>
<dbReference type="RefSeq" id="WP_038604283.1">
    <property type="nucleotide sequence ID" value="NZ_CP008944.1"/>
</dbReference>
<dbReference type="EMBL" id="CP008944">
    <property type="protein sequence ID" value="AIG63578.1"/>
    <property type="molecule type" value="Genomic_DNA"/>
</dbReference>
<evidence type="ECO:0000256" key="1">
    <source>
        <dbReference type="SAM" id="MobiDB-lite"/>
    </source>
</evidence>
<evidence type="ECO:0000313" key="2">
    <source>
        <dbReference type="EMBL" id="AIG63578.1"/>
    </source>
</evidence>
<proteinExistence type="predicted"/>
<accession>A0ABM5QL95</accession>
<feature type="region of interest" description="Disordered" evidence="1">
    <location>
        <begin position="132"/>
        <end position="164"/>
    </location>
</feature>
<keyword evidence="3" id="KW-1185">Reference proteome</keyword>
<feature type="compositionally biased region" description="Basic and acidic residues" evidence="1">
    <location>
        <begin position="132"/>
        <end position="143"/>
    </location>
</feature>
<name>A0ABM5QL95_9CORY</name>
<gene>
    <name evidence="2" type="ORF">CATYP_01535</name>
</gene>
<protein>
    <submittedName>
        <fullName evidence="2">Uncharacterized protein</fullName>
    </submittedName>
</protein>
<feature type="compositionally biased region" description="Polar residues" evidence="1">
    <location>
        <begin position="74"/>
        <end position="85"/>
    </location>
</feature>
<organism evidence="2 3">
    <name type="scientific">Corynebacterium atypicum</name>
    <dbReference type="NCBI Taxonomy" id="191610"/>
    <lineage>
        <taxon>Bacteria</taxon>
        <taxon>Bacillati</taxon>
        <taxon>Actinomycetota</taxon>
        <taxon>Actinomycetes</taxon>
        <taxon>Mycobacteriales</taxon>
        <taxon>Corynebacteriaceae</taxon>
        <taxon>Corynebacterium</taxon>
    </lineage>
</organism>
<dbReference type="Proteomes" id="UP000028504">
    <property type="component" value="Chromosome"/>
</dbReference>
<reference evidence="2 3" key="1">
    <citation type="submission" date="2014-07" db="EMBL/GenBank/DDBJ databases">
        <title>Complete genome sequence of Corynebacterium atypicum DSM 44849: identifiction of the mycolic acid biosynthesis genes.</title>
        <authorList>
            <person name="Tippelt A."/>
            <person name="Mollmann S."/>
            <person name="Albersmeier A."/>
            <person name="Jaenicke S."/>
            <person name="Ruckert C."/>
            <person name="Tauch A."/>
        </authorList>
    </citation>
    <scope>NUCLEOTIDE SEQUENCE [LARGE SCALE GENOMIC DNA]</scope>
    <source>
        <strain evidence="2 3">R2070</strain>
    </source>
</reference>